<evidence type="ECO:0000313" key="2">
    <source>
        <dbReference type="Proteomes" id="UP000823775"/>
    </source>
</evidence>
<dbReference type="EMBL" id="JACEIK010009123">
    <property type="protein sequence ID" value="MCE3051986.1"/>
    <property type="molecule type" value="Genomic_DNA"/>
</dbReference>
<reference evidence="1 2" key="1">
    <citation type="journal article" date="2021" name="BMC Genomics">
        <title>Datura genome reveals duplications of psychoactive alkaloid biosynthetic genes and high mutation rate following tissue culture.</title>
        <authorList>
            <person name="Rajewski A."/>
            <person name="Carter-House D."/>
            <person name="Stajich J."/>
            <person name="Litt A."/>
        </authorList>
    </citation>
    <scope>NUCLEOTIDE SEQUENCE [LARGE SCALE GENOMIC DNA]</scope>
    <source>
        <strain evidence="1">AR-01</strain>
    </source>
</reference>
<organism evidence="1 2">
    <name type="scientific">Datura stramonium</name>
    <name type="common">Jimsonweed</name>
    <name type="synonym">Common thornapple</name>
    <dbReference type="NCBI Taxonomy" id="4076"/>
    <lineage>
        <taxon>Eukaryota</taxon>
        <taxon>Viridiplantae</taxon>
        <taxon>Streptophyta</taxon>
        <taxon>Embryophyta</taxon>
        <taxon>Tracheophyta</taxon>
        <taxon>Spermatophyta</taxon>
        <taxon>Magnoliopsida</taxon>
        <taxon>eudicotyledons</taxon>
        <taxon>Gunneridae</taxon>
        <taxon>Pentapetalae</taxon>
        <taxon>asterids</taxon>
        <taxon>lamiids</taxon>
        <taxon>Solanales</taxon>
        <taxon>Solanaceae</taxon>
        <taxon>Solanoideae</taxon>
        <taxon>Datureae</taxon>
        <taxon>Datura</taxon>
    </lineage>
</organism>
<proteinExistence type="predicted"/>
<comment type="caution">
    <text evidence="1">The sequence shown here is derived from an EMBL/GenBank/DDBJ whole genome shotgun (WGS) entry which is preliminary data.</text>
</comment>
<feature type="non-terminal residue" evidence="1">
    <location>
        <position position="1"/>
    </location>
</feature>
<feature type="non-terminal residue" evidence="1">
    <location>
        <position position="54"/>
    </location>
</feature>
<sequence length="54" mass="6308">RLVDAIDIIPFTYQILTMTPIRLIAYCNSYHDPYNRYRGTKRKINGVVPTPHDS</sequence>
<protein>
    <submittedName>
        <fullName evidence="1">Uncharacterized protein</fullName>
    </submittedName>
</protein>
<dbReference type="Proteomes" id="UP000823775">
    <property type="component" value="Unassembled WGS sequence"/>
</dbReference>
<evidence type="ECO:0000313" key="1">
    <source>
        <dbReference type="EMBL" id="MCE3051986.1"/>
    </source>
</evidence>
<name>A0ABS8WQ00_DATST</name>
<keyword evidence="2" id="KW-1185">Reference proteome</keyword>
<gene>
    <name evidence="1" type="ORF">HAX54_051361</name>
</gene>
<accession>A0ABS8WQ00</accession>